<dbReference type="InterPro" id="IPR050553">
    <property type="entry name" value="Thioredoxin_ResA/DsbE_sf"/>
</dbReference>
<dbReference type="PROSITE" id="PS51352">
    <property type="entry name" value="THIOREDOXIN_2"/>
    <property type="match status" value="1"/>
</dbReference>
<dbReference type="Proteomes" id="UP000552883">
    <property type="component" value="Unassembled WGS sequence"/>
</dbReference>
<dbReference type="PROSITE" id="PS51257">
    <property type="entry name" value="PROKAR_LIPOPROTEIN"/>
    <property type="match status" value="1"/>
</dbReference>
<evidence type="ECO:0000256" key="2">
    <source>
        <dbReference type="ARBA" id="ARBA00022748"/>
    </source>
</evidence>
<dbReference type="GO" id="GO:0017004">
    <property type="term" value="P:cytochrome complex assembly"/>
    <property type="evidence" value="ECO:0007669"/>
    <property type="project" value="UniProtKB-KW"/>
</dbReference>
<keyword evidence="5" id="KW-0676">Redox-active center</keyword>
<keyword evidence="8" id="KW-0413">Isomerase</keyword>
<keyword evidence="9" id="KW-1185">Reference proteome</keyword>
<dbReference type="SUPFAM" id="SSF52833">
    <property type="entry name" value="Thioredoxin-like"/>
    <property type="match status" value="1"/>
</dbReference>
<dbReference type="GO" id="GO:0030313">
    <property type="term" value="C:cell envelope"/>
    <property type="evidence" value="ECO:0007669"/>
    <property type="project" value="UniProtKB-SubCell"/>
</dbReference>
<keyword evidence="4" id="KW-1015">Disulfide bond</keyword>
<evidence type="ECO:0000313" key="8">
    <source>
        <dbReference type="EMBL" id="MBB5618256.1"/>
    </source>
</evidence>
<evidence type="ECO:0000256" key="4">
    <source>
        <dbReference type="ARBA" id="ARBA00023157"/>
    </source>
</evidence>
<dbReference type="Pfam" id="PF08534">
    <property type="entry name" value="Redoxin"/>
    <property type="match status" value="1"/>
</dbReference>
<keyword evidence="3" id="KW-0812">Transmembrane</keyword>
<feature type="domain" description="Thioredoxin" evidence="7">
    <location>
        <begin position="53"/>
        <end position="199"/>
    </location>
</feature>
<reference evidence="8 9" key="1">
    <citation type="submission" date="2020-08" db="EMBL/GenBank/DDBJ databases">
        <title>Sequencing the genomes of 1000 actinobacteria strains.</title>
        <authorList>
            <person name="Klenk H.-P."/>
        </authorList>
    </citation>
    <scope>NUCLEOTIDE SEQUENCE [LARGE SCALE GENOMIC DNA]</scope>
    <source>
        <strain evidence="8 9">DSM 23889</strain>
    </source>
</reference>
<accession>A0A840XIW8</accession>
<comment type="subcellular location">
    <subcellularLocation>
        <location evidence="1">Cell envelope</location>
    </subcellularLocation>
</comment>
<dbReference type="Gene3D" id="3.40.30.10">
    <property type="entry name" value="Glutaredoxin"/>
    <property type="match status" value="1"/>
</dbReference>
<keyword evidence="6" id="KW-0732">Signal</keyword>
<keyword evidence="2" id="KW-0201">Cytochrome c-type biogenesis</keyword>
<organism evidence="8 9">
    <name type="scientific">Microcella frigidaquae</name>
    <dbReference type="NCBI Taxonomy" id="424758"/>
    <lineage>
        <taxon>Bacteria</taxon>
        <taxon>Bacillati</taxon>
        <taxon>Actinomycetota</taxon>
        <taxon>Actinomycetes</taxon>
        <taxon>Micrococcales</taxon>
        <taxon>Microbacteriaceae</taxon>
        <taxon>Microcella</taxon>
    </lineage>
</organism>
<feature type="signal peptide" evidence="6">
    <location>
        <begin position="1"/>
        <end position="23"/>
    </location>
</feature>
<dbReference type="OrthoDB" id="9796554at2"/>
<dbReference type="InterPro" id="IPR013766">
    <property type="entry name" value="Thioredoxin_domain"/>
</dbReference>
<evidence type="ECO:0000313" key="9">
    <source>
        <dbReference type="Proteomes" id="UP000552883"/>
    </source>
</evidence>
<dbReference type="PANTHER" id="PTHR42852">
    <property type="entry name" value="THIOL:DISULFIDE INTERCHANGE PROTEIN DSBE"/>
    <property type="match status" value="1"/>
</dbReference>
<dbReference type="CDD" id="cd02966">
    <property type="entry name" value="TlpA_like_family"/>
    <property type="match status" value="1"/>
</dbReference>
<sequence>MKRHTSAWFGSVTVLATALILLAGCAASDPLAQQYRAGTGQGYISGDGAFTVIAEADRGEPIEFVGEVENGDTVSSDDYRGDVLVVNFWFAACPPCRVEAPDLEQIAQQFAADGVSFLGVNIYDQAPTALAFANEFGVTYPSILDVNSGSVRLAFAGEVAPNSVPTTLVLDRQGRVAARISGLLSEPSVLRSMITDALAEAP</sequence>
<evidence type="ECO:0000259" key="7">
    <source>
        <dbReference type="PROSITE" id="PS51352"/>
    </source>
</evidence>
<evidence type="ECO:0000256" key="6">
    <source>
        <dbReference type="SAM" id="SignalP"/>
    </source>
</evidence>
<evidence type="ECO:0000256" key="1">
    <source>
        <dbReference type="ARBA" id="ARBA00004196"/>
    </source>
</evidence>
<protein>
    <submittedName>
        <fullName evidence="8">Thiol-disulfide isomerase/thioredoxin</fullName>
    </submittedName>
</protein>
<dbReference type="InterPro" id="IPR036249">
    <property type="entry name" value="Thioredoxin-like_sf"/>
</dbReference>
<dbReference type="RefSeq" id="WP_153983107.1">
    <property type="nucleotide sequence ID" value="NZ_BAAANZ010000019.1"/>
</dbReference>
<dbReference type="GO" id="GO:0016491">
    <property type="term" value="F:oxidoreductase activity"/>
    <property type="evidence" value="ECO:0007669"/>
    <property type="project" value="InterPro"/>
</dbReference>
<feature type="chain" id="PRO_5039064581" evidence="6">
    <location>
        <begin position="24"/>
        <end position="202"/>
    </location>
</feature>
<comment type="caution">
    <text evidence="8">The sequence shown here is derived from an EMBL/GenBank/DDBJ whole genome shotgun (WGS) entry which is preliminary data.</text>
</comment>
<gene>
    <name evidence="8" type="ORF">BJ959_001752</name>
</gene>
<dbReference type="GO" id="GO:0016853">
    <property type="term" value="F:isomerase activity"/>
    <property type="evidence" value="ECO:0007669"/>
    <property type="project" value="UniProtKB-KW"/>
</dbReference>
<dbReference type="PANTHER" id="PTHR42852:SF6">
    <property type="entry name" value="THIOL:DISULFIDE INTERCHANGE PROTEIN DSBE"/>
    <property type="match status" value="1"/>
</dbReference>
<evidence type="ECO:0000256" key="5">
    <source>
        <dbReference type="ARBA" id="ARBA00023284"/>
    </source>
</evidence>
<dbReference type="InterPro" id="IPR013740">
    <property type="entry name" value="Redoxin"/>
</dbReference>
<dbReference type="AlphaFoldDB" id="A0A840XIW8"/>
<keyword evidence="3" id="KW-0735">Signal-anchor</keyword>
<evidence type="ECO:0000256" key="3">
    <source>
        <dbReference type="ARBA" id="ARBA00022968"/>
    </source>
</evidence>
<name>A0A840XIW8_9MICO</name>
<dbReference type="EMBL" id="JACHBS010000001">
    <property type="protein sequence ID" value="MBB5618256.1"/>
    <property type="molecule type" value="Genomic_DNA"/>
</dbReference>
<proteinExistence type="predicted"/>